<evidence type="ECO:0000256" key="1">
    <source>
        <dbReference type="ARBA" id="ARBA00022722"/>
    </source>
</evidence>
<evidence type="ECO:0000259" key="16">
    <source>
        <dbReference type="PROSITE" id="PS51217"/>
    </source>
</evidence>
<dbReference type="PROSITE" id="PS51217">
    <property type="entry name" value="UVRD_HELICASE_CTER"/>
    <property type="match status" value="1"/>
</dbReference>
<dbReference type="InterPro" id="IPR014017">
    <property type="entry name" value="DNA_helicase_UvrD-like_C"/>
</dbReference>
<keyword evidence="1 13" id="KW-0540">Nuclease</keyword>
<comment type="function">
    <text evidence="13">The heterodimer acts as both an ATP-dependent DNA helicase and an ATP-dependent, dual-direction single-stranded exonuclease. Recognizes the chi site generating a DNA molecule suitable for the initiation of homologous recombination. The AddA nuclease domain is required for chi fragment generation; this subunit has the helicase and 3' -&gt; 5' nuclease activities.</text>
</comment>
<dbReference type="GO" id="GO:0008408">
    <property type="term" value="F:3'-5' exonuclease activity"/>
    <property type="evidence" value="ECO:0007669"/>
    <property type="project" value="UniProtKB-UniRule"/>
</dbReference>
<evidence type="ECO:0000256" key="7">
    <source>
        <dbReference type="ARBA" id="ARBA00022840"/>
    </source>
</evidence>
<dbReference type="EC" id="5.6.2.4" evidence="13"/>
<dbReference type="InterPro" id="IPR014016">
    <property type="entry name" value="UvrD-like_ATP-bd"/>
</dbReference>
<dbReference type="InterPro" id="IPR011604">
    <property type="entry name" value="PDDEXK-like_dom_sf"/>
</dbReference>
<feature type="binding site" evidence="14">
    <location>
        <begin position="70"/>
        <end position="77"/>
    </location>
    <ligand>
        <name>ATP</name>
        <dbReference type="ChEBI" id="CHEBI:30616"/>
    </ligand>
</feature>
<dbReference type="GO" id="GO:0033202">
    <property type="term" value="C:DNA helicase complex"/>
    <property type="evidence" value="ECO:0007669"/>
    <property type="project" value="TreeGrafter"/>
</dbReference>
<evidence type="ECO:0000256" key="2">
    <source>
        <dbReference type="ARBA" id="ARBA00022741"/>
    </source>
</evidence>
<protein>
    <recommendedName>
        <fullName evidence="13">ATP-dependent helicase/nuclease subunit A</fullName>
        <ecNumber evidence="13">3.1.-.-</ecNumber>
        <ecNumber evidence="13">5.6.2.4</ecNumber>
    </recommendedName>
    <alternativeName>
        <fullName evidence="13">ATP-dependent helicase/nuclease AddA</fullName>
    </alternativeName>
    <alternativeName>
        <fullName evidence="13">DNA 3'-5' helicase AddA</fullName>
    </alternativeName>
</protein>
<dbReference type="Gene3D" id="3.40.50.300">
    <property type="entry name" value="P-loop containing nucleotide triphosphate hydrolases"/>
    <property type="match status" value="4"/>
</dbReference>
<evidence type="ECO:0000256" key="3">
    <source>
        <dbReference type="ARBA" id="ARBA00022763"/>
    </source>
</evidence>
<comment type="caution">
    <text evidence="17">The sequence shown here is derived from an EMBL/GenBank/DDBJ whole genome shotgun (WGS) entry which is preliminary data.</text>
</comment>
<keyword evidence="18" id="KW-1185">Reference proteome</keyword>
<dbReference type="EMBL" id="SMAA01000001">
    <property type="protein sequence ID" value="TCS82019.1"/>
    <property type="molecule type" value="Genomic_DNA"/>
</dbReference>
<dbReference type="SUPFAM" id="SSF52980">
    <property type="entry name" value="Restriction endonuclease-like"/>
    <property type="match status" value="1"/>
</dbReference>
<dbReference type="RefSeq" id="WP_231040019.1">
    <property type="nucleotide sequence ID" value="NZ_SMAA01000001.1"/>
</dbReference>
<organism evidence="17 18">
    <name type="scientific">Pectinatus cerevisiiphilus</name>
    <dbReference type="NCBI Taxonomy" id="86956"/>
    <lineage>
        <taxon>Bacteria</taxon>
        <taxon>Bacillati</taxon>
        <taxon>Bacillota</taxon>
        <taxon>Negativicutes</taxon>
        <taxon>Selenomonadales</taxon>
        <taxon>Selenomonadaceae</taxon>
        <taxon>Pectinatus</taxon>
    </lineage>
</organism>
<evidence type="ECO:0000256" key="4">
    <source>
        <dbReference type="ARBA" id="ARBA00022801"/>
    </source>
</evidence>
<dbReference type="HAMAP" id="MF_01451">
    <property type="entry name" value="AddA"/>
    <property type="match status" value="1"/>
</dbReference>
<evidence type="ECO:0000256" key="11">
    <source>
        <dbReference type="ARBA" id="ARBA00034617"/>
    </source>
</evidence>
<dbReference type="GO" id="GO:0000724">
    <property type="term" value="P:double-strand break repair via homologous recombination"/>
    <property type="evidence" value="ECO:0007669"/>
    <property type="project" value="UniProtKB-UniRule"/>
</dbReference>
<reference evidence="17 18" key="1">
    <citation type="submission" date="2019-03" db="EMBL/GenBank/DDBJ databases">
        <title>Genomic Encyclopedia of Type Strains, Phase IV (KMG-IV): sequencing the most valuable type-strain genomes for metagenomic binning, comparative biology and taxonomic classification.</title>
        <authorList>
            <person name="Goeker M."/>
        </authorList>
    </citation>
    <scope>NUCLEOTIDE SEQUENCE [LARGE SCALE GENOMIC DNA]</scope>
    <source>
        <strain evidence="17 18">DSM 20467</strain>
    </source>
</reference>
<dbReference type="GO" id="GO:0005524">
    <property type="term" value="F:ATP binding"/>
    <property type="evidence" value="ECO:0007669"/>
    <property type="project" value="UniProtKB-UniRule"/>
</dbReference>
<keyword evidence="4 13" id="KW-0378">Hydrolase</keyword>
<dbReference type="GO" id="GO:0005829">
    <property type="term" value="C:cytosol"/>
    <property type="evidence" value="ECO:0007669"/>
    <property type="project" value="TreeGrafter"/>
</dbReference>
<evidence type="ECO:0000256" key="9">
    <source>
        <dbReference type="ARBA" id="ARBA00023204"/>
    </source>
</evidence>
<dbReference type="NCBIfam" id="TIGR02785">
    <property type="entry name" value="addA_Gpos"/>
    <property type="match status" value="1"/>
</dbReference>
<evidence type="ECO:0000313" key="18">
    <source>
        <dbReference type="Proteomes" id="UP000295188"/>
    </source>
</evidence>
<dbReference type="InterPro" id="IPR027417">
    <property type="entry name" value="P-loop_NTPase"/>
</dbReference>
<dbReference type="Pfam" id="PF12705">
    <property type="entry name" value="PDDEXK_1"/>
    <property type="match status" value="1"/>
</dbReference>
<comment type="cofactor">
    <cofactor evidence="13">
        <name>Mg(2+)</name>
        <dbReference type="ChEBI" id="CHEBI:18420"/>
    </cofactor>
</comment>
<dbReference type="InterPro" id="IPR038726">
    <property type="entry name" value="PDDEXK_AddAB-type"/>
</dbReference>
<accession>A0A4R3KG79</accession>
<dbReference type="Pfam" id="PF13361">
    <property type="entry name" value="UvrD_C"/>
    <property type="match status" value="1"/>
</dbReference>
<keyword evidence="5 13" id="KW-0347">Helicase</keyword>
<dbReference type="GO" id="GO:0043138">
    <property type="term" value="F:3'-5' DNA helicase activity"/>
    <property type="evidence" value="ECO:0007669"/>
    <property type="project" value="UniProtKB-UniRule"/>
</dbReference>
<dbReference type="PANTHER" id="PTHR11070">
    <property type="entry name" value="UVRD / RECB / PCRA DNA HELICASE FAMILY MEMBER"/>
    <property type="match status" value="1"/>
</dbReference>
<keyword evidence="9 13" id="KW-0234">DNA repair</keyword>
<dbReference type="InterPro" id="IPR011335">
    <property type="entry name" value="Restrct_endonuc-II-like"/>
</dbReference>
<evidence type="ECO:0000256" key="14">
    <source>
        <dbReference type="PROSITE-ProRule" id="PRU00560"/>
    </source>
</evidence>
<feature type="domain" description="UvrD-like helicase C-terminal" evidence="16">
    <location>
        <begin position="560"/>
        <end position="849"/>
    </location>
</feature>
<gene>
    <name evidence="13" type="primary">addA</name>
    <name evidence="17" type="ORF">EDC37_101191</name>
</gene>
<evidence type="ECO:0000256" key="12">
    <source>
        <dbReference type="ARBA" id="ARBA00048988"/>
    </source>
</evidence>
<dbReference type="CDD" id="cd17932">
    <property type="entry name" value="DEXQc_UvrD"/>
    <property type="match status" value="1"/>
</dbReference>
<evidence type="ECO:0000256" key="5">
    <source>
        <dbReference type="ARBA" id="ARBA00022806"/>
    </source>
</evidence>
<evidence type="ECO:0000259" key="15">
    <source>
        <dbReference type="PROSITE" id="PS51198"/>
    </source>
</evidence>
<comment type="subunit">
    <text evidence="13">Heterodimer of AddA and AddB/RexB.</text>
</comment>
<dbReference type="Proteomes" id="UP000295188">
    <property type="component" value="Unassembled WGS sequence"/>
</dbReference>
<name>A0A4R3KG79_9FIRM</name>
<evidence type="ECO:0000256" key="13">
    <source>
        <dbReference type="HAMAP-Rule" id="MF_01451"/>
    </source>
</evidence>
<feature type="domain" description="UvrD-like helicase ATP-binding" evidence="15">
    <location>
        <begin position="49"/>
        <end position="519"/>
    </location>
</feature>
<evidence type="ECO:0000256" key="6">
    <source>
        <dbReference type="ARBA" id="ARBA00022839"/>
    </source>
</evidence>
<dbReference type="SUPFAM" id="SSF52540">
    <property type="entry name" value="P-loop containing nucleoside triphosphate hydrolases"/>
    <property type="match status" value="1"/>
</dbReference>
<comment type="similarity">
    <text evidence="13">Belongs to the helicase family. AddA subfamily.</text>
</comment>
<evidence type="ECO:0000256" key="8">
    <source>
        <dbReference type="ARBA" id="ARBA00023125"/>
    </source>
</evidence>
<dbReference type="InterPro" id="IPR014152">
    <property type="entry name" value="AddA"/>
</dbReference>
<dbReference type="Pfam" id="PF00580">
    <property type="entry name" value="UvrD-helicase"/>
    <property type="match status" value="1"/>
</dbReference>
<evidence type="ECO:0000256" key="10">
    <source>
        <dbReference type="ARBA" id="ARBA00023235"/>
    </source>
</evidence>
<keyword evidence="7 13" id="KW-0067">ATP-binding</keyword>
<dbReference type="PROSITE" id="PS51198">
    <property type="entry name" value="UVRD_HELICASE_ATP_BIND"/>
    <property type="match status" value="1"/>
</dbReference>
<dbReference type="GO" id="GO:0016887">
    <property type="term" value="F:ATP hydrolysis activity"/>
    <property type="evidence" value="ECO:0007669"/>
    <property type="project" value="RHEA"/>
</dbReference>
<keyword evidence="6 13" id="KW-0269">Exonuclease</keyword>
<dbReference type="AlphaFoldDB" id="A0A4R3KG79"/>
<proteinExistence type="inferred from homology"/>
<sequence length="1270" mass="143535">MSVKKIQNTKAIQENGAAFSKYAVNGIISEINQRFAVDVPGKYKGAEKMAWTKEQEEAIKTRGKNILVAAAAGSGKTAVLVERIIRLVLDDGIDINEILVVTFTNAAAAEMRERIGRRLEEQLTAAAEQKQLAMMKKLERQLVLLNASSISTLHSFCQSIVRRYFHEINVDPKFRLAGEQEINLLRQDVLAALVEEQYETENNELFLHFVDSYGSERGDEAVYEIIMSLYGYAMSQPFPEQWLHQLAQYFCLPESGSMDDTEWAAILKDELTQALDECMAINAAMEETASQCGYEIKAIQNDLELLNSIGGELLSGWSELYAVMNGLHFTVMRLPADVPEQLKDYLKNARQKIKDVIGGIVTDFFQMPPEKLFRDLHLQKENVEFICNLTEQFLIAFSKAKHDRVIADFNDLEHFALQVLATEGSTAQQLIPTETAGRISEKYKEIMVDEYQDTNGVQEAIITLIAGNKTDKFLVGDVKQSIYRFRLAEPALFMEKYRNYPRQQECCQRIDLAKNFRSKANILQAVNFIFAQTMTAKAAEVEYGEKEALACGLSFPEQEEAIDDTVELILLDKGGTAGHNSPGPDSEEENEVELTGFSAEADCIAKRIKKLMNEGKQVFDKQSGSYRPLTYRDIVILLRSAAGKAALLLEALRDNNIPSYAALSSGYFAETEIRTMLALLQVIDNPRQDIPLAAVLYSPMLNFSTEELAQIRLNDMAGDLFDALLQTGTPDSEAAGTLKDKVVNFLQQLNRWRTLARQLSVPELIWRLYDETGYYDYCGGMPGGVLRQANLRMLYDRAAAYEETDYRGLFRFLRFVGKIQKSGNDLSVARTLGENEDVVRVMTIHKSKGLEFPVVIIADLGKQINLADSRQALLIHKKYGLGPYVYNLQYNVRYPTIARQAIARQIVKESKAEELRVLYVGMTRARDKLILTGTVKNLPQKAAAWCQAVGSLTSVVLPPYQVLNAKTYLDWICPALVRHQDGAILHELSGGSKKASLALPYSDSVWKIEIENNMVAVAKEKEVEMSDVFAAIKKHQPLASTPAKEWVEKRLGWHYTQAFNAQIPSKLSVTEIKRRFEPEPDTANIFSANEYVRPRFLQEKTVMTGMEYGTLMHSVMQHLDLQGDLSDAGIKKQLTQMAEEEIIAVEQVSRVNRHSIRSFFRSPLGERLLIAKEVRREMQFSRMLEADRFYDDARPGTQIFIQGVIDLLFSEKNGLVLVDYKTDNCRGTEAVEKYRMQVELYSEAVEAILRQSVKEKYLYLFHSGEVVRVK</sequence>
<keyword evidence="8 13" id="KW-0238">DNA-binding</keyword>
<dbReference type="PANTHER" id="PTHR11070:SF48">
    <property type="entry name" value="ATP-DEPENDENT HELICASE_NUCLEASE SUBUNIT A"/>
    <property type="match status" value="1"/>
</dbReference>
<dbReference type="EC" id="3.1.-.-" evidence="13"/>
<comment type="catalytic activity">
    <reaction evidence="11 13">
        <text>Couples ATP hydrolysis with the unwinding of duplex DNA by translocating in the 3'-5' direction.</text>
        <dbReference type="EC" id="5.6.2.4"/>
    </reaction>
</comment>
<evidence type="ECO:0000313" key="17">
    <source>
        <dbReference type="EMBL" id="TCS82019.1"/>
    </source>
</evidence>
<dbReference type="GO" id="GO:0003690">
    <property type="term" value="F:double-stranded DNA binding"/>
    <property type="evidence" value="ECO:0007669"/>
    <property type="project" value="UniProtKB-UniRule"/>
</dbReference>
<dbReference type="Gene3D" id="3.90.320.10">
    <property type="match status" value="1"/>
</dbReference>
<keyword evidence="10 13" id="KW-0413">Isomerase</keyword>
<keyword evidence="2 13" id="KW-0547">Nucleotide-binding</keyword>
<dbReference type="InterPro" id="IPR000212">
    <property type="entry name" value="DNA_helicase_UvrD/REP"/>
</dbReference>
<dbReference type="FunFam" id="3.40.50.300:FF:001236">
    <property type="entry name" value="ATP-dependent helicase/nuclease subunit A"/>
    <property type="match status" value="1"/>
</dbReference>
<keyword evidence="3 13" id="KW-0227">DNA damage</keyword>
<comment type="catalytic activity">
    <reaction evidence="12 13">
        <text>ATP + H2O = ADP + phosphate + H(+)</text>
        <dbReference type="Rhea" id="RHEA:13065"/>
        <dbReference type="ChEBI" id="CHEBI:15377"/>
        <dbReference type="ChEBI" id="CHEBI:15378"/>
        <dbReference type="ChEBI" id="CHEBI:30616"/>
        <dbReference type="ChEBI" id="CHEBI:43474"/>
        <dbReference type="ChEBI" id="CHEBI:456216"/>
        <dbReference type="EC" id="5.6.2.4"/>
    </reaction>
</comment>